<protein>
    <recommendedName>
        <fullName evidence="5">WG repeat-containing protein</fullName>
    </recommendedName>
</protein>
<keyword evidence="2" id="KW-0732">Signal</keyword>
<feature type="compositionally biased region" description="Polar residues" evidence="1">
    <location>
        <begin position="27"/>
        <end position="42"/>
    </location>
</feature>
<dbReference type="RefSeq" id="WP_075365037.1">
    <property type="nucleotide sequence ID" value="NZ_MLBF01000015.1"/>
</dbReference>
<feature type="signal peptide" evidence="2">
    <location>
        <begin position="1"/>
        <end position="19"/>
    </location>
</feature>
<accession>A0A1Q8QWM8</accession>
<reference evidence="3 4" key="1">
    <citation type="submission" date="2016-09" db="EMBL/GenBank/DDBJ databases">
        <title>Complete genome of Desulfosporosinus sp. OL.</title>
        <authorList>
            <person name="Mardanov A."/>
            <person name="Beletsky A."/>
            <person name="Panova A."/>
            <person name="Karnachuk O."/>
            <person name="Ravin N."/>
        </authorList>
    </citation>
    <scope>NUCLEOTIDE SEQUENCE [LARGE SCALE GENOMIC DNA]</scope>
    <source>
        <strain evidence="3 4">OL</strain>
    </source>
</reference>
<dbReference type="AlphaFoldDB" id="A0A1Q8QWM8"/>
<keyword evidence="4" id="KW-1185">Reference proteome</keyword>
<name>A0A1Q8QWM8_9FIRM</name>
<organism evidence="3 4">
    <name type="scientific">Desulfosporosinus metallidurans</name>
    <dbReference type="NCBI Taxonomy" id="1888891"/>
    <lineage>
        <taxon>Bacteria</taxon>
        <taxon>Bacillati</taxon>
        <taxon>Bacillota</taxon>
        <taxon>Clostridia</taxon>
        <taxon>Eubacteriales</taxon>
        <taxon>Desulfitobacteriaceae</taxon>
        <taxon>Desulfosporosinus</taxon>
    </lineage>
</organism>
<comment type="caution">
    <text evidence="3">The sequence shown here is derived from an EMBL/GenBank/DDBJ whole genome shotgun (WGS) entry which is preliminary data.</text>
</comment>
<gene>
    <name evidence="3" type="ORF">DSOL_2427</name>
</gene>
<dbReference type="EMBL" id="MLBF01000015">
    <property type="protein sequence ID" value="OLN31739.1"/>
    <property type="molecule type" value="Genomic_DNA"/>
</dbReference>
<evidence type="ECO:0000256" key="1">
    <source>
        <dbReference type="SAM" id="MobiDB-lite"/>
    </source>
</evidence>
<feature type="chain" id="PRO_5039587538" description="WG repeat-containing protein" evidence="2">
    <location>
        <begin position="20"/>
        <end position="407"/>
    </location>
</feature>
<evidence type="ECO:0008006" key="5">
    <source>
        <dbReference type="Google" id="ProtNLM"/>
    </source>
</evidence>
<dbReference type="PROSITE" id="PS51257">
    <property type="entry name" value="PROKAR_LIPOPROTEIN"/>
    <property type="match status" value="1"/>
</dbReference>
<dbReference type="Proteomes" id="UP000186102">
    <property type="component" value="Unassembled WGS sequence"/>
</dbReference>
<proteinExistence type="predicted"/>
<evidence type="ECO:0000256" key="2">
    <source>
        <dbReference type="SAM" id="SignalP"/>
    </source>
</evidence>
<feature type="region of interest" description="Disordered" evidence="1">
    <location>
        <begin position="27"/>
        <end position="47"/>
    </location>
</feature>
<evidence type="ECO:0000313" key="4">
    <source>
        <dbReference type="Proteomes" id="UP000186102"/>
    </source>
</evidence>
<evidence type="ECO:0000313" key="3">
    <source>
        <dbReference type="EMBL" id="OLN31739.1"/>
    </source>
</evidence>
<sequence>MKSIKSLIWLLILVCFVLAGCSSGGENKTVKNTSDRAQSQPIESPKTAAPTKTQTYFYNGKNFSNDVAWVQRDSSQWECIDNKGKTLFSLGAGSVPLTDFTDGGAIIETTNSKNEKEKKIVDKIGTVVFPKDDGYKYQFINSYGNCNFVQRHINTFEKTEDQTGIVDNAGKWILEPTSDLKVESFYGTSREEVIVHGIFKVSYHGNNFYDSISNKFFKSEIEPGNNYYLAYLRCIIEYFYQEDLVFLVKEDNRLETYGSLQFYISHYTDLANIGFHNTGTGFYDRNHNLVIDLSSYKEINPIGGFSGGYCSVKLKNPQGNYFYSVIDKKGDRMFEPISQSLGNISCGRIFVTSGKDTGYYIDVNGKTVIPNIKYGSDFSENGLAKVGSTNNGTNGINYIDTDGNIAF</sequence>
<dbReference type="OrthoDB" id="210273at2"/>